<dbReference type="PANTHER" id="PTHR31168">
    <property type="entry name" value="OS02G0292800 PROTEIN"/>
    <property type="match status" value="1"/>
</dbReference>
<protein>
    <recommendedName>
        <fullName evidence="4">DUF599 domain-containing protein</fullName>
    </recommendedName>
</protein>
<proteinExistence type="predicted"/>
<keyword evidence="1" id="KW-0472">Membrane</keyword>
<accession>A0A5C7H3D8</accession>
<dbReference type="Pfam" id="PF04654">
    <property type="entry name" value="DUF599"/>
    <property type="match status" value="1"/>
</dbReference>
<dbReference type="EMBL" id="VAHF01000011">
    <property type="protein sequence ID" value="TXG51407.1"/>
    <property type="molecule type" value="Genomic_DNA"/>
</dbReference>
<evidence type="ECO:0008006" key="4">
    <source>
        <dbReference type="Google" id="ProtNLM"/>
    </source>
</evidence>
<dbReference type="OrthoDB" id="761598at2759"/>
<sequence length="333" mass="37414">MEKDKFDYVLIPSGLFVLALYHVWLLYNIIRNPRKTVIGLNAESRHQWVFSIMTDPLKNGTLAIQTIRNNMMASTLLGTTAIALCSLISVFVSSTTSSNNTASEFVDDNNNPILSSVKYFSILLCFLLAFLCNVQSIRYYAHVSFLITVPTSKDNRDAIAYVAINLNRGSKFWSLGLRAFYLSFPLFLWTFGPIPMFVCCCAMTFILYFLDTTTSLTQQLYNRSFKEEVKDDDLESIIQSTKNSSTFNGKLFSLRIPTSKALCLPASTSLDAVSLFIGRTIGCFHSSVSLECYVFISDRKTLGLPGTFAAERMLTCRSVLMISSAFYFPKTQL</sequence>
<dbReference type="PANTHER" id="PTHR31168:SF19">
    <property type="entry name" value="OS01G0683700 PROTEIN"/>
    <property type="match status" value="1"/>
</dbReference>
<dbReference type="Proteomes" id="UP000323000">
    <property type="component" value="Chromosome 11"/>
</dbReference>
<name>A0A5C7H3D8_9ROSI</name>
<evidence type="ECO:0000313" key="2">
    <source>
        <dbReference type="EMBL" id="TXG51407.1"/>
    </source>
</evidence>
<keyword evidence="1" id="KW-0812">Transmembrane</keyword>
<feature type="transmembrane region" description="Helical" evidence="1">
    <location>
        <begin position="186"/>
        <end position="210"/>
    </location>
</feature>
<gene>
    <name evidence="2" type="ORF">EZV62_023931</name>
</gene>
<evidence type="ECO:0000256" key="1">
    <source>
        <dbReference type="SAM" id="Phobius"/>
    </source>
</evidence>
<evidence type="ECO:0000313" key="3">
    <source>
        <dbReference type="Proteomes" id="UP000323000"/>
    </source>
</evidence>
<feature type="transmembrane region" description="Helical" evidence="1">
    <location>
        <begin position="6"/>
        <end position="27"/>
    </location>
</feature>
<feature type="transmembrane region" description="Helical" evidence="1">
    <location>
        <begin position="113"/>
        <end position="132"/>
    </location>
</feature>
<organism evidence="2 3">
    <name type="scientific">Acer yangbiense</name>
    <dbReference type="NCBI Taxonomy" id="1000413"/>
    <lineage>
        <taxon>Eukaryota</taxon>
        <taxon>Viridiplantae</taxon>
        <taxon>Streptophyta</taxon>
        <taxon>Embryophyta</taxon>
        <taxon>Tracheophyta</taxon>
        <taxon>Spermatophyta</taxon>
        <taxon>Magnoliopsida</taxon>
        <taxon>eudicotyledons</taxon>
        <taxon>Gunneridae</taxon>
        <taxon>Pentapetalae</taxon>
        <taxon>rosids</taxon>
        <taxon>malvids</taxon>
        <taxon>Sapindales</taxon>
        <taxon>Sapindaceae</taxon>
        <taxon>Hippocastanoideae</taxon>
        <taxon>Acereae</taxon>
        <taxon>Acer</taxon>
    </lineage>
</organism>
<feature type="transmembrane region" description="Helical" evidence="1">
    <location>
        <begin position="75"/>
        <end position="93"/>
    </location>
</feature>
<dbReference type="InterPro" id="IPR006747">
    <property type="entry name" value="DUF599"/>
</dbReference>
<dbReference type="AlphaFoldDB" id="A0A5C7H3D8"/>
<reference evidence="3" key="1">
    <citation type="journal article" date="2019" name="Gigascience">
        <title>De novo genome assembly of the endangered Acer yangbiense, a plant species with extremely small populations endemic to Yunnan Province, China.</title>
        <authorList>
            <person name="Yang J."/>
            <person name="Wariss H.M."/>
            <person name="Tao L."/>
            <person name="Zhang R."/>
            <person name="Yun Q."/>
            <person name="Hollingsworth P."/>
            <person name="Dao Z."/>
            <person name="Luo G."/>
            <person name="Guo H."/>
            <person name="Ma Y."/>
            <person name="Sun W."/>
        </authorList>
    </citation>
    <scope>NUCLEOTIDE SEQUENCE [LARGE SCALE GENOMIC DNA]</scope>
    <source>
        <strain evidence="3">cv. Malutang</strain>
    </source>
</reference>
<keyword evidence="1" id="KW-1133">Transmembrane helix</keyword>
<comment type="caution">
    <text evidence="2">The sequence shown here is derived from an EMBL/GenBank/DDBJ whole genome shotgun (WGS) entry which is preliminary data.</text>
</comment>
<keyword evidence="3" id="KW-1185">Reference proteome</keyword>